<dbReference type="PROSITE" id="PS51257">
    <property type="entry name" value="PROKAR_LIPOPROTEIN"/>
    <property type="match status" value="1"/>
</dbReference>
<evidence type="ECO:0000313" key="2">
    <source>
        <dbReference type="Proteomes" id="UP000196102"/>
    </source>
</evidence>
<dbReference type="Pfam" id="PF16267">
    <property type="entry name" value="DUF4920"/>
    <property type="match status" value="1"/>
</dbReference>
<evidence type="ECO:0000313" key="1">
    <source>
        <dbReference type="EMBL" id="OUS14552.1"/>
    </source>
</evidence>
<dbReference type="Proteomes" id="UP000196102">
    <property type="component" value="Unassembled WGS sequence"/>
</dbReference>
<organism evidence="1 2">
    <name type="scientific">Nonlabens dokdonensis</name>
    <dbReference type="NCBI Taxonomy" id="328515"/>
    <lineage>
        <taxon>Bacteria</taxon>
        <taxon>Pseudomonadati</taxon>
        <taxon>Bacteroidota</taxon>
        <taxon>Flavobacteriia</taxon>
        <taxon>Flavobacteriales</taxon>
        <taxon>Flavobacteriaceae</taxon>
        <taxon>Nonlabens</taxon>
    </lineage>
</organism>
<dbReference type="EMBL" id="MAAX01000118">
    <property type="protein sequence ID" value="OUS14552.1"/>
    <property type="molecule type" value="Genomic_DNA"/>
</dbReference>
<gene>
    <name evidence="1" type="ORF">A9Q93_07665</name>
</gene>
<sequence>MKQYIIGLFAVTLLIGCKEQKQEEEEMPAVNEEQVEEMAYMDYGATFTNTDVINATELGEMYKNMKVSDTTAVKVKGTIADVCVKKGCWIKMPVGDESATVKFKDYGFFLPKNGKGKEVILSGKAFKNITPVDELKHYAEDAGKTKEEIAAITEDEVTLSFVADGAMVEEFENPDVEGVEKTEE</sequence>
<name>A0A1Z8AW40_9FLAO</name>
<dbReference type="AlphaFoldDB" id="A0A1Z8AW40"/>
<reference evidence="2" key="1">
    <citation type="journal article" date="2017" name="Proc. Natl. Acad. Sci. U.S.A.">
        <title>Simulation of Deepwater Horizon oil plume reveals substrate specialization within a complex community of hydrocarbon-degraders.</title>
        <authorList>
            <person name="Hu P."/>
            <person name="Dubinsky E.A."/>
            <person name="Probst A.J."/>
            <person name="Wang J."/>
            <person name="Sieber C.M.K."/>
            <person name="Tom L.M."/>
            <person name="Gardinali P."/>
            <person name="Banfield J.F."/>
            <person name="Atlas R.M."/>
            <person name="Andersen G.L."/>
        </authorList>
    </citation>
    <scope>NUCLEOTIDE SEQUENCE [LARGE SCALE GENOMIC DNA]</scope>
</reference>
<proteinExistence type="predicted"/>
<protein>
    <submittedName>
        <fullName evidence="1">DUF4920 domain-containing protein</fullName>
    </submittedName>
</protein>
<comment type="caution">
    <text evidence="1">The sequence shown here is derived from an EMBL/GenBank/DDBJ whole genome shotgun (WGS) entry which is preliminary data.</text>
</comment>
<accession>A0A1Z8AW40</accession>
<dbReference type="InterPro" id="IPR032577">
    <property type="entry name" value="DUF4920"/>
</dbReference>
<dbReference type="RefSeq" id="WP_303686826.1">
    <property type="nucleotide sequence ID" value="NZ_CAJXYO010000030.1"/>
</dbReference>